<dbReference type="PANTHER" id="PTHR30055">
    <property type="entry name" value="HTH-TYPE TRANSCRIPTIONAL REGULATOR RUTR"/>
    <property type="match status" value="1"/>
</dbReference>
<evidence type="ECO:0000313" key="6">
    <source>
        <dbReference type="EMBL" id="MBP2185032.1"/>
    </source>
</evidence>
<proteinExistence type="predicted"/>
<dbReference type="Proteomes" id="UP000741013">
    <property type="component" value="Unassembled WGS sequence"/>
</dbReference>
<dbReference type="EMBL" id="JAGGMS010000001">
    <property type="protein sequence ID" value="MBP2185032.1"/>
    <property type="molecule type" value="Genomic_DNA"/>
</dbReference>
<dbReference type="SUPFAM" id="SSF46689">
    <property type="entry name" value="Homeodomain-like"/>
    <property type="match status" value="1"/>
</dbReference>
<dbReference type="PANTHER" id="PTHR30055:SF151">
    <property type="entry name" value="TRANSCRIPTIONAL REGULATORY PROTEIN"/>
    <property type="match status" value="1"/>
</dbReference>
<dbReference type="InterPro" id="IPR036271">
    <property type="entry name" value="Tet_transcr_reg_TetR-rel_C_sf"/>
</dbReference>
<evidence type="ECO:0000256" key="1">
    <source>
        <dbReference type="ARBA" id="ARBA00023015"/>
    </source>
</evidence>
<dbReference type="InterPro" id="IPR001647">
    <property type="entry name" value="HTH_TetR"/>
</dbReference>
<feature type="DNA-binding region" description="H-T-H motif" evidence="4">
    <location>
        <begin position="29"/>
        <end position="48"/>
    </location>
</feature>
<dbReference type="InterPro" id="IPR050109">
    <property type="entry name" value="HTH-type_TetR-like_transc_reg"/>
</dbReference>
<evidence type="ECO:0000256" key="2">
    <source>
        <dbReference type="ARBA" id="ARBA00023125"/>
    </source>
</evidence>
<dbReference type="SUPFAM" id="SSF48498">
    <property type="entry name" value="Tetracyclin repressor-like, C-terminal domain"/>
    <property type="match status" value="1"/>
</dbReference>
<accession>A0ABS4Q019</accession>
<evidence type="ECO:0000256" key="4">
    <source>
        <dbReference type="PROSITE-ProRule" id="PRU00335"/>
    </source>
</evidence>
<keyword evidence="2 4" id="KW-0238">DNA-binding</keyword>
<dbReference type="Pfam" id="PF00440">
    <property type="entry name" value="TetR_N"/>
    <property type="match status" value="1"/>
</dbReference>
<dbReference type="Pfam" id="PF02909">
    <property type="entry name" value="TetR_C_1"/>
    <property type="match status" value="1"/>
</dbReference>
<sequence>MPRPRSLTPARIATAALAVLDRDGLAALSMRAVAGELGMGTMSLYRYVEDRDQLEGLIVELVLGGIDLELPPRTSWRRRLTTLAERMRAAVGGHPAVVPLLLTHRHRAPSSARWGEAVLGVLTDAGFTGKRRVVAFRVLIGYLLGALQAEHLGPLSGPGTDALAALPPAEFPWLSETARDARRLGADEEFRGGLAVVLQGMGVSEEDRDD</sequence>
<dbReference type="Gene3D" id="1.10.357.10">
    <property type="entry name" value="Tetracycline Repressor, domain 2"/>
    <property type="match status" value="1"/>
</dbReference>
<dbReference type="RefSeq" id="WP_209667975.1">
    <property type="nucleotide sequence ID" value="NZ_JAGGMS010000001.1"/>
</dbReference>
<keyword evidence="3" id="KW-0804">Transcription</keyword>
<dbReference type="InterPro" id="IPR009057">
    <property type="entry name" value="Homeodomain-like_sf"/>
</dbReference>
<dbReference type="PROSITE" id="PS50977">
    <property type="entry name" value="HTH_TETR_2"/>
    <property type="match status" value="1"/>
</dbReference>
<evidence type="ECO:0000256" key="3">
    <source>
        <dbReference type="ARBA" id="ARBA00023163"/>
    </source>
</evidence>
<keyword evidence="7" id="KW-1185">Reference proteome</keyword>
<keyword evidence="1" id="KW-0805">Transcription regulation</keyword>
<dbReference type="InterPro" id="IPR004111">
    <property type="entry name" value="Repressor_TetR_C"/>
</dbReference>
<gene>
    <name evidence="6" type="ORF">JOM49_006558</name>
</gene>
<name>A0ABS4Q019_9PSEU</name>
<feature type="domain" description="HTH tetR-type" evidence="5">
    <location>
        <begin position="6"/>
        <end position="66"/>
    </location>
</feature>
<evidence type="ECO:0000259" key="5">
    <source>
        <dbReference type="PROSITE" id="PS50977"/>
    </source>
</evidence>
<protein>
    <submittedName>
        <fullName evidence="6">AcrR family transcriptional regulator</fullName>
    </submittedName>
</protein>
<comment type="caution">
    <text evidence="6">The sequence shown here is derived from an EMBL/GenBank/DDBJ whole genome shotgun (WGS) entry which is preliminary data.</text>
</comment>
<reference evidence="6 7" key="1">
    <citation type="submission" date="2021-03" db="EMBL/GenBank/DDBJ databases">
        <title>Sequencing the genomes of 1000 actinobacteria strains.</title>
        <authorList>
            <person name="Klenk H.-P."/>
        </authorList>
    </citation>
    <scope>NUCLEOTIDE SEQUENCE [LARGE SCALE GENOMIC DNA]</scope>
    <source>
        <strain evidence="6 7">DSM 45510</strain>
    </source>
</reference>
<evidence type="ECO:0000313" key="7">
    <source>
        <dbReference type="Proteomes" id="UP000741013"/>
    </source>
</evidence>
<organism evidence="6 7">
    <name type="scientific">Amycolatopsis magusensis</name>
    <dbReference type="NCBI Taxonomy" id="882444"/>
    <lineage>
        <taxon>Bacteria</taxon>
        <taxon>Bacillati</taxon>
        <taxon>Actinomycetota</taxon>
        <taxon>Actinomycetes</taxon>
        <taxon>Pseudonocardiales</taxon>
        <taxon>Pseudonocardiaceae</taxon>
        <taxon>Amycolatopsis</taxon>
    </lineage>
</organism>